<keyword evidence="3" id="KW-0813">Transport</keyword>
<evidence type="ECO:0000256" key="4">
    <source>
        <dbReference type="ARBA" id="ARBA00022692"/>
    </source>
</evidence>
<keyword evidence="10" id="KW-0472">Membrane</keyword>
<dbReference type="PANTHER" id="PTHR12504:SF0">
    <property type="entry name" value="MITOCHONDRIAL IMPORT RECEPTOR SUBUNIT TOM22 HOMOLOG"/>
    <property type="match status" value="1"/>
</dbReference>
<dbReference type="STRING" id="1684307.A0A316U3D7"/>
<dbReference type="Proteomes" id="UP000245942">
    <property type="component" value="Unassembled WGS sequence"/>
</dbReference>
<name>A0A316U3D7_9BASI</name>
<evidence type="ECO:0000256" key="8">
    <source>
        <dbReference type="ARBA" id="ARBA00023010"/>
    </source>
</evidence>
<evidence type="ECO:0000313" key="13">
    <source>
        <dbReference type="EMBL" id="PWN19767.1"/>
    </source>
</evidence>
<dbReference type="InterPro" id="IPR005683">
    <property type="entry name" value="Tom22"/>
</dbReference>
<keyword evidence="9" id="KW-0496">Mitochondrion</keyword>
<dbReference type="CDD" id="cd22884">
    <property type="entry name" value="TOM22"/>
    <property type="match status" value="1"/>
</dbReference>
<dbReference type="GO" id="GO:0005741">
    <property type="term" value="C:mitochondrial outer membrane"/>
    <property type="evidence" value="ECO:0007669"/>
    <property type="project" value="UniProtKB-SubCell"/>
</dbReference>
<evidence type="ECO:0000256" key="5">
    <source>
        <dbReference type="ARBA" id="ARBA00022787"/>
    </source>
</evidence>
<evidence type="ECO:0000256" key="2">
    <source>
        <dbReference type="ARBA" id="ARBA00009874"/>
    </source>
</evidence>
<evidence type="ECO:0000313" key="14">
    <source>
        <dbReference type="Proteomes" id="UP000245942"/>
    </source>
</evidence>
<evidence type="ECO:0000256" key="10">
    <source>
        <dbReference type="ARBA" id="ARBA00023136"/>
    </source>
</evidence>
<evidence type="ECO:0000256" key="11">
    <source>
        <dbReference type="ARBA" id="ARBA00023170"/>
    </source>
</evidence>
<reference evidence="13 14" key="1">
    <citation type="journal article" date="2018" name="Mol. Biol. Evol.">
        <title>Broad Genomic Sampling Reveals a Smut Pathogenic Ancestry of the Fungal Clade Ustilaginomycotina.</title>
        <authorList>
            <person name="Kijpornyongpan T."/>
            <person name="Mondo S.J."/>
            <person name="Barry K."/>
            <person name="Sandor L."/>
            <person name="Lee J."/>
            <person name="Lipzen A."/>
            <person name="Pangilinan J."/>
            <person name="LaButti K."/>
            <person name="Hainaut M."/>
            <person name="Henrissat B."/>
            <person name="Grigoriev I.V."/>
            <person name="Spatafora J.W."/>
            <person name="Aime M.C."/>
        </authorList>
    </citation>
    <scope>NUCLEOTIDE SEQUENCE [LARGE SCALE GENOMIC DNA]</scope>
    <source>
        <strain evidence="13 14">MCA 4718</strain>
    </source>
</reference>
<dbReference type="OrthoDB" id="10016939at2759"/>
<feature type="compositionally biased region" description="Acidic residues" evidence="12">
    <location>
        <begin position="19"/>
        <end position="47"/>
    </location>
</feature>
<keyword evidence="4" id="KW-0812">Transmembrane</keyword>
<gene>
    <name evidence="13" type="ORF">BCV69DRAFT_283868</name>
</gene>
<sequence length="166" mass="17901">MVQLTEVTDESVRRSNVGQEDEEAWENDSEALSDDLSDDEDEDDDDVSERGLAVRKETLAQRIAALKDIVPPSTRRSLALRFQTASTYASFGGKVVGNLGWMVITTAILVGLPYTLASEGEAMIVQQEREYAQQQNGAQQMLGGGAPGGLDGQGQQQQGGIRPPGF</sequence>
<evidence type="ECO:0000256" key="7">
    <source>
        <dbReference type="ARBA" id="ARBA00022989"/>
    </source>
</evidence>
<keyword evidence="14" id="KW-1185">Reference proteome</keyword>
<keyword evidence="11" id="KW-0675">Receptor</keyword>
<dbReference type="AlphaFoldDB" id="A0A316U3D7"/>
<evidence type="ECO:0000256" key="12">
    <source>
        <dbReference type="SAM" id="MobiDB-lite"/>
    </source>
</evidence>
<evidence type="ECO:0000256" key="3">
    <source>
        <dbReference type="ARBA" id="ARBA00022448"/>
    </source>
</evidence>
<dbReference type="EMBL" id="KZ819330">
    <property type="protein sequence ID" value="PWN19767.1"/>
    <property type="molecule type" value="Genomic_DNA"/>
</dbReference>
<feature type="region of interest" description="Disordered" evidence="12">
    <location>
        <begin position="1"/>
        <end position="51"/>
    </location>
</feature>
<dbReference type="GeneID" id="37014577"/>
<accession>A0A316U3D7</accession>
<keyword evidence="6" id="KW-0653">Protein transport</keyword>
<keyword evidence="8" id="KW-0811">Translocation</keyword>
<proteinExistence type="inferred from homology"/>
<dbReference type="GO" id="GO:0006886">
    <property type="term" value="P:intracellular protein transport"/>
    <property type="evidence" value="ECO:0007669"/>
    <property type="project" value="InterPro"/>
</dbReference>
<keyword evidence="7" id="KW-1133">Transmembrane helix</keyword>
<organism evidence="13 14">
    <name type="scientific">Pseudomicrostroma glucosiphilum</name>
    <dbReference type="NCBI Taxonomy" id="1684307"/>
    <lineage>
        <taxon>Eukaryota</taxon>
        <taxon>Fungi</taxon>
        <taxon>Dikarya</taxon>
        <taxon>Basidiomycota</taxon>
        <taxon>Ustilaginomycotina</taxon>
        <taxon>Exobasidiomycetes</taxon>
        <taxon>Microstromatales</taxon>
        <taxon>Microstromatales incertae sedis</taxon>
        <taxon>Pseudomicrostroma</taxon>
    </lineage>
</organism>
<protein>
    <submittedName>
        <fullName evidence="13">Mitochondrial import translocase, subunit Tom22</fullName>
    </submittedName>
</protein>
<evidence type="ECO:0000256" key="1">
    <source>
        <dbReference type="ARBA" id="ARBA00004572"/>
    </source>
</evidence>
<dbReference type="PANTHER" id="PTHR12504">
    <property type="entry name" value="MITOCHONDRIAL IMPORT RECEPTOR SUBUNIT TOM22"/>
    <property type="match status" value="1"/>
</dbReference>
<comment type="subcellular location">
    <subcellularLocation>
        <location evidence="1">Mitochondrion outer membrane</location>
        <topology evidence="1">Single-pass membrane protein</topology>
    </subcellularLocation>
</comment>
<comment type="similarity">
    <text evidence="2">Belongs to the Tom22 family.</text>
</comment>
<dbReference type="RefSeq" id="XP_025346927.1">
    <property type="nucleotide sequence ID" value="XM_025492843.1"/>
</dbReference>
<evidence type="ECO:0000256" key="9">
    <source>
        <dbReference type="ARBA" id="ARBA00023128"/>
    </source>
</evidence>
<evidence type="ECO:0000256" key="6">
    <source>
        <dbReference type="ARBA" id="ARBA00022927"/>
    </source>
</evidence>
<dbReference type="Pfam" id="PF04281">
    <property type="entry name" value="Tom22"/>
    <property type="match status" value="1"/>
</dbReference>
<feature type="compositionally biased region" description="Gly residues" evidence="12">
    <location>
        <begin position="142"/>
        <end position="152"/>
    </location>
</feature>
<feature type="region of interest" description="Disordered" evidence="12">
    <location>
        <begin position="134"/>
        <end position="166"/>
    </location>
</feature>
<keyword evidence="5" id="KW-1000">Mitochondrion outer membrane</keyword>